<keyword evidence="4 6" id="KW-0472">Membrane</keyword>
<dbReference type="GO" id="GO:0140359">
    <property type="term" value="F:ABC-type transporter activity"/>
    <property type="evidence" value="ECO:0007669"/>
    <property type="project" value="InterPro"/>
</dbReference>
<dbReference type="InterPro" id="IPR051328">
    <property type="entry name" value="T7SS_ABC-Transporter"/>
</dbReference>
<dbReference type="NCBIfam" id="TIGR03061">
    <property type="entry name" value="pip_yhgE_Nterm"/>
    <property type="match status" value="1"/>
</dbReference>
<feature type="coiled-coil region" evidence="5">
    <location>
        <begin position="275"/>
        <end position="302"/>
    </location>
</feature>
<keyword evidence="2 6" id="KW-0812">Transmembrane</keyword>
<dbReference type="AlphaFoldDB" id="A0A0B0I8V9"/>
<dbReference type="RefSeq" id="WP_034631669.1">
    <property type="nucleotide sequence ID" value="NZ_JRJU01000027.1"/>
</dbReference>
<feature type="transmembrane region" description="Helical" evidence="6">
    <location>
        <begin position="20"/>
        <end position="38"/>
    </location>
</feature>
<keyword evidence="10" id="KW-1185">Reference proteome</keyword>
<feature type="domain" description="ABC-2 type transporter transmembrane" evidence="7">
    <location>
        <begin position="725"/>
        <end position="839"/>
    </location>
</feature>
<dbReference type="OrthoDB" id="9811483at2"/>
<dbReference type="PANTHER" id="PTHR43077:SF10">
    <property type="entry name" value="TRANSPORT PERMEASE PROTEIN"/>
    <property type="match status" value="1"/>
</dbReference>
<dbReference type="GO" id="GO:0016020">
    <property type="term" value="C:membrane"/>
    <property type="evidence" value="ECO:0007669"/>
    <property type="project" value="UniProtKB-SubCell"/>
</dbReference>
<gene>
    <name evidence="9" type="ORF">LQ50_18465</name>
</gene>
<accession>A0A0B0I8V9</accession>
<dbReference type="NCBIfam" id="TIGR03062">
    <property type="entry name" value="pip_yhgE_Cterm"/>
    <property type="match status" value="1"/>
</dbReference>
<evidence type="ECO:0000313" key="10">
    <source>
        <dbReference type="Proteomes" id="UP000030832"/>
    </source>
</evidence>
<name>A0A0B0I8V9_9BACI</name>
<dbReference type="InterPro" id="IPR017500">
    <property type="entry name" value="Phage_infect_YhgE_N"/>
</dbReference>
<feature type="coiled-coil region" evidence="5">
    <location>
        <begin position="623"/>
        <end position="650"/>
    </location>
</feature>
<dbReference type="eggNOG" id="COG1511">
    <property type="taxonomic scope" value="Bacteria"/>
</dbReference>
<evidence type="ECO:0000259" key="8">
    <source>
        <dbReference type="Pfam" id="PF12698"/>
    </source>
</evidence>
<feature type="transmembrane region" description="Helical" evidence="6">
    <location>
        <begin position="849"/>
        <end position="870"/>
    </location>
</feature>
<evidence type="ECO:0000256" key="5">
    <source>
        <dbReference type="SAM" id="Coils"/>
    </source>
</evidence>
<dbReference type="InterPro" id="IPR017501">
    <property type="entry name" value="Phage_infect_YhgE_C"/>
</dbReference>
<organism evidence="9 10">
    <name type="scientific">Halalkalibacter okhensis</name>
    <dbReference type="NCBI Taxonomy" id="333138"/>
    <lineage>
        <taxon>Bacteria</taxon>
        <taxon>Bacillati</taxon>
        <taxon>Bacillota</taxon>
        <taxon>Bacilli</taxon>
        <taxon>Bacillales</taxon>
        <taxon>Bacillaceae</taxon>
        <taxon>Halalkalibacter</taxon>
    </lineage>
</organism>
<feature type="transmembrane region" description="Helical" evidence="6">
    <location>
        <begin position="693"/>
        <end position="714"/>
    </location>
</feature>
<dbReference type="PANTHER" id="PTHR43077">
    <property type="entry name" value="TRANSPORT PERMEASE YVFS-RELATED"/>
    <property type="match status" value="1"/>
</dbReference>
<evidence type="ECO:0000259" key="7">
    <source>
        <dbReference type="Pfam" id="PF01061"/>
    </source>
</evidence>
<evidence type="ECO:0000313" key="9">
    <source>
        <dbReference type="EMBL" id="KHF38913.1"/>
    </source>
</evidence>
<evidence type="ECO:0000256" key="2">
    <source>
        <dbReference type="ARBA" id="ARBA00022692"/>
    </source>
</evidence>
<keyword evidence="5" id="KW-0175">Coiled coil</keyword>
<dbReference type="Pfam" id="PF12698">
    <property type="entry name" value="ABC2_membrane_3"/>
    <property type="match status" value="1"/>
</dbReference>
<evidence type="ECO:0000256" key="3">
    <source>
        <dbReference type="ARBA" id="ARBA00022989"/>
    </source>
</evidence>
<dbReference type="STRING" id="333138.LQ50_18465"/>
<dbReference type="EMBL" id="JRJU01000027">
    <property type="protein sequence ID" value="KHF38913.1"/>
    <property type="molecule type" value="Genomic_DNA"/>
</dbReference>
<keyword evidence="3 6" id="KW-1133">Transmembrane helix</keyword>
<feature type="transmembrane region" description="Helical" evidence="6">
    <location>
        <begin position="765"/>
        <end position="788"/>
    </location>
</feature>
<proteinExistence type="predicted"/>
<dbReference type="InterPro" id="IPR013525">
    <property type="entry name" value="ABC2_TM"/>
</dbReference>
<evidence type="ECO:0000256" key="6">
    <source>
        <dbReference type="SAM" id="Phobius"/>
    </source>
</evidence>
<evidence type="ECO:0000256" key="4">
    <source>
        <dbReference type="ARBA" id="ARBA00023136"/>
    </source>
</evidence>
<feature type="transmembrane region" description="Helical" evidence="6">
    <location>
        <begin position="735"/>
        <end position="759"/>
    </location>
</feature>
<dbReference type="Pfam" id="PF01061">
    <property type="entry name" value="ABC2_membrane"/>
    <property type="match status" value="1"/>
</dbReference>
<comment type="subcellular location">
    <subcellularLocation>
        <location evidence="1">Membrane</location>
        <topology evidence="1">Multi-pass membrane protein</topology>
    </subcellularLocation>
</comment>
<dbReference type="Gene3D" id="3.40.1710.10">
    <property type="entry name" value="abc type-2 transporter like domain"/>
    <property type="match status" value="1"/>
</dbReference>
<reference evidence="9 10" key="1">
    <citation type="submission" date="2014-09" db="EMBL/GenBank/DDBJ databases">
        <title>Genome sequencing and annotation of Bacillus Okhensis strain Kh10-101T.</title>
        <authorList>
            <person name="Prakash J.S."/>
        </authorList>
    </citation>
    <scope>NUCLEOTIDE SEQUENCE [LARGE SCALE GENOMIC DNA]</scope>
    <source>
        <strain evidence="10">Kh10-101T</strain>
    </source>
</reference>
<protein>
    <recommendedName>
        <fullName evidence="7 8">ABC-2 type transporter transmembrane domain-containing protein</fullName>
    </recommendedName>
</protein>
<feature type="domain" description="ABC-2 type transporter transmembrane" evidence="8">
    <location>
        <begin position="29"/>
        <end position="162"/>
    </location>
</feature>
<dbReference type="Proteomes" id="UP000030832">
    <property type="component" value="Unassembled WGS sequence"/>
</dbReference>
<sequence length="892" mass="100268">MKQIWSIFKQDLLNIKRVPLVGILLIGLSILPATYAWFNLNAAWDPYGNTVGIQVAVVNEDQGTELEGEYINIGEELIENLAKNKNLGWRFVSREDAEKGVKHGDYYSGIYINDTFSADLVQVLTDEPIQSEIFYQVNEKINAIAPKMTSAGASTIVKDMNDQFVEEASKALFQEFDRVGIKIEEELPTLRKLKQIVYELERRIPEIDEYAKWVIDIDENWYKIEETVDQLFTVEEAIPQINQVAEEIVELEKHIPQIHKLADGILKLEEAIPEIEKAAKEMDNVTAQFAEIADNLQDALEKTKGAQATINTVQENLISLQTNSDSMKEFRGAFTSFLEDAQEAFPPVIDTLAQQALFIGQTAGAIDSTLAMLEEDHVQTQLVGSLTKLNNEVTSHIRLLENALNMYNISYEMVEENGQLAVIEQLSRSLVLLETLQSELTHVSMQLEEGKVPGNDQVELIRKQAQQAEANSDELHTFFKGEGSNSMDEVYTSIRSKLDQADLVFDEAYSQLSPMEDVLDRAKLVTTMGEENIQLLMDRLPEIETRINEITSNIQQDLPAVIEVIERLGDFVRSDLPTFEDKLHQVSDFIRNDLPGIEENYRKLTSILADNLPVAKQSVHELAEFSRNQLPEVENNIKEAADRIRTIEDENWLTDIISILRNDLDEESEFFANPVNLIEEKLFPIPNYGSANVPFYTTLSLWVGALLLSNLISTNLHADDRLRKYTLRQIYFGRMILFLIVGILQGIIVSVGNLVLLGVYAAHPFLLVLFSVVIAIVFMTIVYTLASILGNIGKALAIVLLVLQLSSGGGTFPIEVAPPFYQLVHPFMPFAYAINLLREAVGGVIPVLVWKNIVALAGFWLLALTIGFLLKPVLANKIEKTAQKSKASRLID</sequence>
<feature type="transmembrane region" description="Helical" evidence="6">
    <location>
        <begin position="795"/>
        <end position="814"/>
    </location>
</feature>
<comment type="caution">
    <text evidence="9">The sequence shown here is derived from an EMBL/GenBank/DDBJ whole genome shotgun (WGS) entry which is preliminary data.</text>
</comment>
<evidence type="ECO:0000256" key="1">
    <source>
        <dbReference type="ARBA" id="ARBA00004141"/>
    </source>
</evidence>